<evidence type="ECO:0000313" key="3">
    <source>
        <dbReference type="Proteomes" id="UP001152320"/>
    </source>
</evidence>
<dbReference type="Proteomes" id="UP001152320">
    <property type="component" value="Chromosome 4"/>
</dbReference>
<gene>
    <name evidence="2" type="ORF">HOLleu_09596</name>
</gene>
<comment type="caution">
    <text evidence="2">The sequence shown here is derived from an EMBL/GenBank/DDBJ whole genome shotgun (WGS) entry which is preliminary data.</text>
</comment>
<dbReference type="InterPro" id="IPR036537">
    <property type="entry name" value="Adaptor_Cbl_N_dom_sf"/>
</dbReference>
<keyword evidence="3" id="KW-1185">Reference proteome</keyword>
<name>A0A9Q1HF23_HOLLE</name>
<organism evidence="2 3">
    <name type="scientific">Holothuria leucospilota</name>
    <name type="common">Black long sea cucumber</name>
    <name type="synonym">Mertensiothuria leucospilota</name>
    <dbReference type="NCBI Taxonomy" id="206669"/>
    <lineage>
        <taxon>Eukaryota</taxon>
        <taxon>Metazoa</taxon>
        <taxon>Echinodermata</taxon>
        <taxon>Eleutherozoa</taxon>
        <taxon>Echinozoa</taxon>
        <taxon>Holothuroidea</taxon>
        <taxon>Aspidochirotacea</taxon>
        <taxon>Aspidochirotida</taxon>
        <taxon>Holothuriidae</taxon>
        <taxon>Holothuria</taxon>
    </lineage>
</organism>
<reference evidence="2" key="1">
    <citation type="submission" date="2021-10" db="EMBL/GenBank/DDBJ databases">
        <title>Tropical sea cucumber genome reveals ecological adaptation and Cuvierian tubules defense mechanism.</title>
        <authorList>
            <person name="Chen T."/>
        </authorList>
    </citation>
    <scope>NUCLEOTIDE SEQUENCE</scope>
    <source>
        <strain evidence="2">Nanhai2018</strain>
        <tissue evidence="2">Muscle</tissue>
    </source>
</reference>
<evidence type="ECO:0000256" key="1">
    <source>
        <dbReference type="SAM" id="Coils"/>
    </source>
</evidence>
<sequence length="241" mass="27944">MADVCGYIDLCKAVIQTAKTIYDVSKQVLTNFQEQKELLMTKVDFLRNRVKLLQKKLEKEGEETGDDLDGLRDVLDNINKLFRHIARFLEEVAGYKCSNLFIFMKSFLRKYRDIQRTFKHFTIELHRLKENLNDMILDALFLGMGSFDLQQQLLKAQNDLTKDIKLFKNILAGKDLDDPRIQASLTPTPCETGARSVVTVPVTKPEIVPLVGEKLREAESTLDDFEKDLREEFEQELEEYC</sequence>
<dbReference type="AlphaFoldDB" id="A0A9Q1HF23"/>
<dbReference type="GO" id="GO:0007166">
    <property type="term" value="P:cell surface receptor signaling pathway"/>
    <property type="evidence" value="ECO:0007669"/>
    <property type="project" value="InterPro"/>
</dbReference>
<keyword evidence="1" id="KW-0175">Coiled coil</keyword>
<protein>
    <submittedName>
        <fullName evidence="2">Uncharacterized protein</fullName>
    </submittedName>
</protein>
<evidence type="ECO:0000313" key="2">
    <source>
        <dbReference type="EMBL" id="KAJ8042751.1"/>
    </source>
</evidence>
<accession>A0A9Q1HF23</accession>
<dbReference type="EMBL" id="JAIZAY010000004">
    <property type="protein sequence ID" value="KAJ8042751.1"/>
    <property type="molecule type" value="Genomic_DNA"/>
</dbReference>
<proteinExistence type="predicted"/>
<dbReference type="Gene3D" id="1.20.930.20">
    <property type="entry name" value="Adaptor protein Cbl, N-terminal domain"/>
    <property type="match status" value="1"/>
</dbReference>
<feature type="coiled-coil region" evidence="1">
    <location>
        <begin position="29"/>
        <end position="63"/>
    </location>
</feature>